<dbReference type="InterPro" id="IPR011993">
    <property type="entry name" value="PH-like_dom_sf"/>
</dbReference>
<dbReference type="InterPro" id="IPR031313">
    <property type="entry name" value="Sin1_PH_dom"/>
</dbReference>
<dbReference type="EMBL" id="WNWW01001026">
    <property type="protein sequence ID" value="KAF3419899.1"/>
    <property type="molecule type" value="Genomic_DNA"/>
</dbReference>
<sequence>MAFYDNEHWLLSHIRDSFLSTDNTDCTKNVQIKLISVIFPKGQCEMVMLGEDIPKQLKSNGMLQCYPGMEESDDEDLDALAESYDIQMDMEYSHRERTNTAQRLEKMDLEREKAAKVSVKWKNDSVVPVTQQSELFQRKDFRKKTGQVKKYSLLSEQLEKCPNVPQNPFIEYAKYDGSAQVDIPIRKYRIFMCMLPKKQRMYPLHIIVLATAKVLEFIGLICYKYANEHPDHPLKDDITRYGLYFTEDDGEVDWDLPCLDPREIISKFEFTTLGLAEMKPSDRARHNMFSWVELTNEDDFLEGQNEEQEVAEDLAKMEGHTTAMEAPLYQSYRVYIISKVRAKTEIYLGISGEKIEINPIITGKGAGRFWNRQRAVSYQIDNIAWCEVTETKGSKTIFTLVYTPHSSTSENILVPSGQMHSLHQSASFKNHEFEADSMTAEEIVRKINHILELHNSISRKEYLSQKERKAARRKSFHLHR</sequence>
<name>A0A833R413_9HYME</name>
<dbReference type="Pfam" id="PF05422">
    <property type="entry name" value="SIN1"/>
    <property type="match status" value="1"/>
</dbReference>
<dbReference type="InterPro" id="IPR008828">
    <property type="entry name" value="Sin1/Avo1"/>
</dbReference>
<dbReference type="Pfam" id="PF16979">
    <property type="entry name" value="SIN1_PH"/>
    <property type="match status" value="1"/>
</dbReference>
<dbReference type="InterPro" id="IPR032679">
    <property type="entry name" value="Sin1_N"/>
</dbReference>
<evidence type="ECO:0000256" key="1">
    <source>
        <dbReference type="ARBA" id="ARBA00009407"/>
    </source>
</evidence>
<evidence type="ECO:0000313" key="5">
    <source>
        <dbReference type="EMBL" id="KAF3419899.1"/>
    </source>
</evidence>
<protein>
    <recommendedName>
        <fullName evidence="7">Stress-activated map kinase-interacting protein 1</fullName>
    </recommendedName>
</protein>
<keyword evidence="6" id="KW-1185">Reference proteome</keyword>
<dbReference type="Gene3D" id="2.30.29.30">
    <property type="entry name" value="Pleckstrin-homology domain (PH domain)/Phosphotyrosine-binding domain (PTB)"/>
    <property type="match status" value="1"/>
</dbReference>
<dbReference type="GO" id="GO:0005546">
    <property type="term" value="F:phosphatidylinositol-4,5-bisphosphate binding"/>
    <property type="evidence" value="ECO:0007669"/>
    <property type="project" value="TreeGrafter"/>
</dbReference>
<proteinExistence type="inferred from homology"/>
<dbReference type="AlphaFoldDB" id="A0A833R413"/>
<evidence type="ECO:0000259" key="2">
    <source>
        <dbReference type="Pfam" id="PF05422"/>
    </source>
</evidence>
<comment type="caution">
    <text evidence="5">The sequence shown here is derived from an EMBL/GenBank/DDBJ whole genome shotgun (WGS) entry which is preliminary data.</text>
</comment>
<comment type="similarity">
    <text evidence="1">Belongs to the SIN1 family.</text>
</comment>
<dbReference type="Proteomes" id="UP000655588">
    <property type="component" value="Unassembled WGS sequence"/>
</dbReference>
<dbReference type="PANTHER" id="PTHR13335">
    <property type="entry name" value="TARGET OF RAPAMYCIN COMPLEX 2 SUBUNIT MAPKAP1"/>
    <property type="match status" value="1"/>
</dbReference>
<reference evidence="5" key="1">
    <citation type="submission" date="2019-11" db="EMBL/GenBank/DDBJ databases">
        <title>The nuclear and mitochondrial genomes of Frieseomelitta varia - a highly eusocial stingless bee (Meliponini) with a permanently sterile worker caste.</title>
        <authorList>
            <person name="Freitas F.C.P."/>
            <person name="Lourenco A.P."/>
            <person name="Nunes F.M.F."/>
            <person name="Paschoal A.R."/>
            <person name="Abreu F.C.P."/>
            <person name="Barbin F.O."/>
            <person name="Bataglia L."/>
            <person name="Cardoso-Junior C.A.M."/>
            <person name="Cervoni M.S."/>
            <person name="Silva S.R."/>
            <person name="Dalarmi F."/>
            <person name="Del Lama M.A."/>
            <person name="Depintor T.S."/>
            <person name="Ferreira K.M."/>
            <person name="Goria P.S."/>
            <person name="Jaskot M.C."/>
            <person name="Lago D.C."/>
            <person name="Luna-Lucena D."/>
            <person name="Moda L.M."/>
            <person name="Nascimento L."/>
            <person name="Pedrino M."/>
            <person name="Rabico F.O."/>
            <person name="Sanches F.C."/>
            <person name="Santos D.E."/>
            <person name="Santos C.G."/>
            <person name="Vieira J."/>
            <person name="Lopes T.F."/>
            <person name="Barchuk A.R."/>
            <person name="Hartfelder K."/>
            <person name="Simoes Z.L.P."/>
            <person name="Bitondi M.M.G."/>
            <person name="Pinheiro D.G."/>
        </authorList>
    </citation>
    <scope>NUCLEOTIDE SEQUENCE</scope>
    <source>
        <strain evidence="5">USP_RPSP 00005682</strain>
        <tissue evidence="5">Whole individual</tissue>
    </source>
</reference>
<gene>
    <name evidence="5" type="ORF">E2986_10441</name>
</gene>
<feature type="domain" description="Sin1 N-terminal" evidence="2">
    <location>
        <begin position="63"/>
        <end position="141"/>
    </location>
</feature>
<feature type="domain" description="CRIM" evidence="3">
    <location>
        <begin position="152"/>
        <end position="285"/>
    </location>
</feature>
<evidence type="ECO:0000313" key="6">
    <source>
        <dbReference type="Proteomes" id="UP000655588"/>
    </source>
</evidence>
<accession>A0A833R413</accession>
<dbReference type="GO" id="GO:0005737">
    <property type="term" value="C:cytoplasm"/>
    <property type="evidence" value="ECO:0007669"/>
    <property type="project" value="TreeGrafter"/>
</dbReference>
<evidence type="ECO:0000259" key="3">
    <source>
        <dbReference type="Pfam" id="PF16978"/>
    </source>
</evidence>
<dbReference type="Pfam" id="PF16978">
    <property type="entry name" value="CRIM"/>
    <property type="match status" value="1"/>
</dbReference>
<dbReference type="GO" id="GO:0031932">
    <property type="term" value="C:TORC2 complex"/>
    <property type="evidence" value="ECO:0007669"/>
    <property type="project" value="InterPro"/>
</dbReference>
<organism evidence="5 6">
    <name type="scientific">Frieseomelitta varia</name>
    <dbReference type="NCBI Taxonomy" id="561572"/>
    <lineage>
        <taxon>Eukaryota</taxon>
        <taxon>Metazoa</taxon>
        <taxon>Ecdysozoa</taxon>
        <taxon>Arthropoda</taxon>
        <taxon>Hexapoda</taxon>
        <taxon>Insecta</taxon>
        <taxon>Pterygota</taxon>
        <taxon>Neoptera</taxon>
        <taxon>Endopterygota</taxon>
        <taxon>Hymenoptera</taxon>
        <taxon>Apocrita</taxon>
        <taxon>Aculeata</taxon>
        <taxon>Apoidea</taxon>
        <taxon>Anthophila</taxon>
        <taxon>Apidae</taxon>
        <taxon>Frieseomelitta</taxon>
    </lineage>
</organism>
<dbReference type="GO" id="GO:0038203">
    <property type="term" value="P:TORC2 signaling"/>
    <property type="evidence" value="ECO:0007669"/>
    <property type="project" value="TreeGrafter"/>
</dbReference>
<dbReference type="PANTHER" id="PTHR13335:SF1">
    <property type="entry name" value="TARGET OF RAPAMYCIN COMPLEX 2 SUBUNIT MAPKAP1"/>
    <property type="match status" value="1"/>
</dbReference>
<evidence type="ECO:0008006" key="7">
    <source>
        <dbReference type="Google" id="ProtNLM"/>
    </source>
</evidence>
<evidence type="ECO:0000259" key="4">
    <source>
        <dbReference type="Pfam" id="PF16979"/>
    </source>
</evidence>
<dbReference type="InterPro" id="IPR031567">
    <property type="entry name" value="CRIM_dom"/>
</dbReference>
<dbReference type="GO" id="GO:0005886">
    <property type="term" value="C:plasma membrane"/>
    <property type="evidence" value="ECO:0007669"/>
    <property type="project" value="TreeGrafter"/>
</dbReference>
<feature type="domain" description="SIN1-type PH" evidence="4">
    <location>
        <begin position="328"/>
        <end position="452"/>
    </location>
</feature>